<feature type="region of interest" description="Disordered" evidence="1">
    <location>
        <begin position="52"/>
        <end position="73"/>
    </location>
</feature>
<keyword evidence="3" id="KW-1185">Reference proteome</keyword>
<organism evidence="2 3">
    <name type="scientific">Caenorhabditis angaria</name>
    <dbReference type="NCBI Taxonomy" id="860376"/>
    <lineage>
        <taxon>Eukaryota</taxon>
        <taxon>Metazoa</taxon>
        <taxon>Ecdysozoa</taxon>
        <taxon>Nematoda</taxon>
        <taxon>Chromadorea</taxon>
        <taxon>Rhabditida</taxon>
        <taxon>Rhabditina</taxon>
        <taxon>Rhabditomorpha</taxon>
        <taxon>Rhabditoidea</taxon>
        <taxon>Rhabditidae</taxon>
        <taxon>Peloderinae</taxon>
        <taxon>Caenorhabditis</taxon>
    </lineage>
</organism>
<reference evidence="2" key="1">
    <citation type="submission" date="2022-11" db="EMBL/GenBank/DDBJ databases">
        <authorList>
            <person name="Kikuchi T."/>
        </authorList>
    </citation>
    <scope>NUCLEOTIDE SEQUENCE</scope>
    <source>
        <strain evidence="2">PS1010</strain>
    </source>
</reference>
<evidence type="ECO:0000313" key="3">
    <source>
        <dbReference type="Proteomes" id="UP001152747"/>
    </source>
</evidence>
<comment type="caution">
    <text evidence="2">The sequence shown here is derived from an EMBL/GenBank/DDBJ whole genome shotgun (WGS) entry which is preliminary data.</text>
</comment>
<sequence>MIDNPQEGRLSRKRKKLKISESIASSFLDATEVTIDYDIVCNSSNPHIHHRTRDIQFLKPSKQKQQSKSWLST</sequence>
<dbReference type="EMBL" id="CANHGI010000005">
    <property type="protein sequence ID" value="CAI5452318.1"/>
    <property type="molecule type" value="Genomic_DNA"/>
</dbReference>
<evidence type="ECO:0000313" key="2">
    <source>
        <dbReference type="EMBL" id="CAI5452318.1"/>
    </source>
</evidence>
<dbReference type="OrthoDB" id="5847811at2759"/>
<evidence type="ECO:0000256" key="1">
    <source>
        <dbReference type="SAM" id="MobiDB-lite"/>
    </source>
</evidence>
<dbReference type="Proteomes" id="UP001152747">
    <property type="component" value="Unassembled WGS sequence"/>
</dbReference>
<name>A0A9P1N5Y1_9PELO</name>
<accession>A0A9P1N5Y1</accession>
<gene>
    <name evidence="2" type="ORF">CAMP_LOCUS14955</name>
</gene>
<dbReference type="AlphaFoldDB" id="A0A9P1N5Y1"/>
<feature type="compositionally biased region" description="Low complexity" evidence="1">
    <location>
        <begin position="63"/>
        <end position="73"/>
    </location>
</feature>
<proteinExistence type="predicted"/>
<protein>
    <submittedName>
        <fullName evidence="2">Uncharacterized protein</fullName>
    </submittedName>
</protein>